<evidence type="ECO:0000313" key="3">
    <source>
        <dbReference type="Proteomes" id="UP000011777"/>
    </source>
</evidence>
<organism evidence="2 3">
    <name type="scientific">Candida maltosa (strain Xu316)</name>
    <name type="common">Yeast</name>
    <dbReference type="NCBI Taxonomy" id="1245528"/>
    <lineage>
        <taxon>Eukaryota</taxon>
        <taxon>Fungi</taxon>
        <taxon>Dikarya</taxon>
        <taxon>Ascomycota</taxon>
        <taxon>Saccharomycotina</taxon>
        <taxon>Pichiomycetes</taxon>
        <taxon>Debaryomycetaceae</taxon>
        <taxon>Candida/Lodderomyces clade</taxon>
        <taxon>Candida</taxon>
    </lineage>
</organism>
<feature type="region of interest" description="Disordered" evidence="1">
    <location>
        <begin position="26"/>
        <end position="45"/>
    </location>
</feature>
<evidence type="ECO:0000256" key="1">
    <source>
        <dbReference type="SAM" id="MobiDB-lite"/>
    </source>
</evidence>
<dbReference type="Proteomes" id="UP000011777">
    <property type="component" value="Unassembled WGS sequence"/>
</dbReference>
<reference evidence="2 3" key="1">
    <citation type="submission" date="2013-02" db="EMBL/GenBank/DDBJ databases">
        <title>Genome sequence of Candida maltosa Xu316, a potential industrial strain for xylitol and ethanol production.</title>
        <authorList>
            <person name="Yu J."/>
            <person name="Wang Q."/>
            <person name="Geng X."/>
            <person name="Bao W."/>
            <person name="He P."/>
            <person name="Cai J."/>
        </authorList>
    </citation>
    <scope>NUCLEOTIDE SEQUENCE [LARGE SCALE GENOMIC DNA]</scope>
    <source>
        <strain evidence="3">Xu316</strain>
    </source>
</reference>
<dbReference type="EMBL" id="AOGT01002923">
    <property type="protein sequence ID" value="EMG45207.1"/>
    <property type="molecule type" value="Genomic_DNA"/>
</dbReference>
<accession>M3HD94</accession>
<protein>
    <submittedName>
        <fullName evidence="2">Uncharacterized protein</fullName>
    </submittedName>
</protein>
<evidence type="ECO:0000313" key="2">
    <source>
        <dbReference type="EMBL" id="EMG45207.1"/>
    </source>
</evidence>
<sequence length="45" mass="5039">LSSSEVTCRMNIGNLKKGELQTEVKREREREINSAGCKKKISSLS</sequence>
<proteinExistence type="predicted"/>
<keyword evidence="3" id="KW-1185">Reference proteome</keyword>
<feature type="non-terminal residue" evidence="2">
    <location>
        <position position="1"/>
    </location>
</feature>
<name>M3HD94_CANMX</name>
<dbReference type="AlphaFoldDB" id="M3HD94"/>
<gene>
    <name evidence="2" type="ORF">G210_5214</name>
</gene>
<dbReference type="HOGENOM" id="CLU_3210206_0_0_1"/>
<comment type="caution">
    <text evidence="2">The sequence shown here is derived from an EMBL/GenBank/DDBJ whole genome shotgun (WGS) entry which is preliminary data.</text>
</comment>